<sequence>MARVSAREKGGTLYPAKLVGRKRIVDAINNLDVSDRSENSVIDPRTPKSQRIAILEKELKFFRGKVSQIESSIATVMETPPETPLPSSRSRIVRSNIESIATSHGPISKKRELRTAVCSLALEEIDNAFNSNYGSLGAILAMDLSMASRNTSWQ</sequence>
<keyword evidence="2" id="KW-1185">Reference proteome</keyword>
<evidence type="ECO:0000313" key="2">
    <source>
        <dbReference type="Proteomes" id="UP001163046"/>
    </source>
</evidence>
<evidence type="ECO:0000313" key="1">
    <source>
        <dbReference type="EMBL" id="KAJ7360580.1"/>
    </source>
</evidence>
<proteinExistence type="predicted"/>
<gene>
    <name evidence="1" type="ORF">OS493_015688</name>
</gene>
<reference evidence="1" key="1">
    <citation type="submission" date="2023-01" db="EMBL/GenBank/DDBJ databases">
        <title>Genome assembly of the deep-sea coral Lophelia pertusa.</title>
        <authorList>
            <person name="Herrera S."/>
            <person name="Cordes E."/>
        </authorList>
    </citation>
    <scope>NUCLEOTIDE SEQUENCE</scope>
    <source>
        <strain evidence="1">USNM1676648</strain>
        <tissue evidence="1">Polyp</tissue>
    </source>
</reference>
<name>A0A9X0CMS0_9CNID</name>
<dbReference type="EMBL" id="MU827309">
    <property type="protein sequence ID" value="KAJ7360580.1"/>
    <property type="molecule type" value="Genomic_DNA"/>
</dbReference>
<dbReference type="Proteomes" id="UP001163046">
    <property type="component" value="Unassembled WGS sequence"/>
</dbReference>
<organism evidence="1 2">
    <name type="scientific">Desmophyllum pertusum</name>
    <dbReference type="NCBI Taxonomy" id="174260"/>
    <lineage>
        <taxon>Eukaryota</taxon>
        <taxon>Metazoa</taxon>
        <taxon>Cnidaria</taxon>
        <taxon>Anthozoa</taxon>
        <taxon>Hexacorallia</taxon>
        <taxon>Scleractinia</taxon>
        <taxon>Caryophylliina</taxon>
        <taxon>Caryophylliidae</taxon>
        <taxon>Desmophyllum</taxon>
    </lineage>
</organism>
<dbReference type="AlphaFoldDB" id="A0A9X0CMS0"/>
<comment type="caution">
    <text evidence="1">The sequence shown here is derived from an EMBL/GenBank/DDBJ whole genome shotgun (WGS) entry which is preliminary data.</text>
</comment>
<protein>
    <submittedName>
        <fullName evidence="1">Uncharacterized protein</fullName>
    </submittedName>
</protein>
<accession>A0A9X0CMS0</accession>